<evidence type="ECO:0000256" key="7">
    <source>
        <dbReference type="ARBA" id="ARBA00022840"/>
    </source>
</evidence>
<organism evidence="15 16">
    <name type="scientific">Aerococcus urinae</name>
    <dbReference type="NCBI Taxonomy" id="1376"/>
    <lineage>
        <taxon>Bacteria</taxon>
        <taxon>Bacillati</taxon>
        <taxon>Bacillota</taxon>
        <taxon>Bacilli</taxon>
        <taxon>Lactobacillales</taxon>
        <taxon>Aerococcaceae</taxon>
        <taxon>Aerococcus</taxon>
    </lineage>
</organism>
<dbReference type="Pfam" id="PF02875">
    <property type="entry name" value="Mur_ligase_C"/>
    <property type="match status" value="1"/>
</dbReference>
<dbReference type="PANTHER" id="PTHR11136:SF0">
    <property type="entry name" value="DIHYDROFOLATE SYNTHETASE-RELATED"/>
    <property type="match status" value="1"/>
</dbReference>
<dbReference type="SUPFAM" id="SSF53244">
    <property type="entry name" value="MurD-like peptide ligases, peptide-binding domain"/>
    <property type="match status" value="1"/>
</dbReference>
<dbReference type="GO" id="GO:0008841">
    <property type="term" value="F:dihydrofolate synthase activity"/>
    <property type="evidence" value="ECO:0007669"/>
    <property type="project" value="TreeGrafter"/>
</dbReference>
<dbReference type="NCBIfam" id="TIGR01499">
    <property type="entry name" value="folC"/>
    <property type="match status" value="1"/>
</dbReference>
<dbReference type="GO" id="GO:0004326">
    <property type="term" value="F:tetrahydrofolylpolyglutamate synthase activity"/>
    <property type="evidence" value="ECO:0007669"/>
    <property type="project" value="UniProtKB-EC"/>
</dbReference>
<comment type="similarity">
    <text evidence="2 11">Belongs to the folylpolyglutamate synthase family.</text>
</comment>
<reference evidence="14" key="2">
    <citation type="submission" date="2022-09" db="EMBL/GenBank/DDBJ databases">
        <title>Aerococcus urinae taxonomy study.</title>
        <authorList>
            <person name="Christensen J."/>
            <person name="Senneby E."/>
        </authorList>
    </citation>
    <scope>NUCLEOTIDE SEQUENCE</scope>
    <source>
        <strain evidence="14">NLD-066-U95</strain>
    </source>
</reference>
<evidence type="ECO:0000256" key="11">
    <source>
        <dbReference type="PIRNR" id="PIRNR001563"/>
    </source>
</evidence>
<dbReference type="PROSITE" id="PS01012">
    <property type="entry name" value="FOLYLPOLYGLU_SYNT_2"/>
    <property type="match status" value="1"/>
</dbReference>
<evidence type="ECO:0000256" key="3">
    <source>
        <dbReference type="ARBA" id="ARBA00013025"/>
    </source>
</evidence>
<keyword evidence="5" id="KW-0479">Metal-binding</keyword>
<proteinExistence type="inferred from homology"/>
<dbReference type="InterPro" id="IPR036565">
    <property type="entry name" value="Mur-like_cat_sf"/>
</dbReference>
<evidence type="ECO:0000259" key="12">
    <source>
        <dbReference type="Pfam" id="PF02875"/>
    </source>
</evidence>
<keyword evidence="7 11" id="KW-0067">ATP-binding</keyword>
<evidence type="ECO:0000256" key="6">
    <source>
        <dbReference type="ARBA" id="ARBA00022741"/>
    </source>
</evidence>
<dbReference type="GeneID" id="35767041"/>
<evidence type="ECO:0000256" key="4">
    <source>
        <dbReference type="ARBA" id="ARBA00022598"/>
    </source>
</evidence>
<dbReference type="Proteomes" id="UP000594771">
    <property type="component" value="Chromosome"/>
</dbReference>
<dbReference type="Gene3D" id="3.40.1190.10">
    <property type="entry name" value="Mur-like, catalytic domain"/>
    <property type="match status" value="1"/>
</dbReference>
<dbReference type="InterPro" id="IPR004101">
    <property type="entry name" value="Mur_ligase_C"/>
</dbReference>
<dbReference type="FunFam" id="3.40.1190.10:FF:000011">
    <property type="entry name" value="Folylpolyglutamate synthase/dihydrofolate synthase"/>
    <property type="match status" value="1"/>
</dbReference>
<dbReference type="SUPFAM" id="SSF53623">
    <property type="entry name" value="MurD-like peptide ligases, catalytic domain"/>
    <property type="match status" value="1"/>
</dbReference>
<evidence type="ECO:0000313" key="16">
    <source>
        <dbReference type="Proteomes" id="UP000594771"/>
    </source>
</evidence>
<keyword evidence="8" id="KW-0460">Magnesium</keyword>
<feature type="domain" description="Mur ligase C-terminal" evidence="12">
    <location>
        <begin position="288"/>
        <end position="414"/>
    </location>
</feature>
<dbReference type="EC" id="6.3.2.17" evidence="3"/>
<evidence type="ECO:0000313" key="17">
    <source>
        <dbReference type="Proteomes" id="UP001069145"/>
    </source>
</evidence>
<dbReference type="InterPro" id="IPR036615">
    <property type="entry name" value="Mur_ligase_C_dom_sf"/>
</dbReference>
<evidence type="ECO:0000256" key="9">
    <source>
        <dbReference type="ARBA" id="ARBA00030592"/>
    </source>
</evidence>
<feature type="domain" description="Mur ligase central" evidence="13">
    <location>
        <begin position="44"/>
        <end position="261"/>
    </location>
</feature>
<dbReference type="PANTHER" id="PTHR11136">
    <property type="entry name" value="FOLYLPOLYGLUTAMATE SYNTHASE-RELATED"/>
    <property type="match status" value="1"/>
</dbReference>
<dbReference type="RefSeq" id="WP_060778576.1">
    <property type="nucleotide sequence ID" value="NZ_CAJHLF010000007.1"/>
</dbReference>
<evidence type="ECO:0000259" key="13">
    <source>
        <dbReference type="Pfam" id="PF08245"/>
    </source>
</evidence>
<dbReference type="OrthoDB" id="9809356at2"/>
<dbReference type="KEGG" id="aun:AWM73_06270"/>
<evidence type="ECO:0000313" key="15">
    <source>
        <dbReference type="EMBL" id="QPS02184.1"/>
    </source>
</evidence>
<keyword evidence="17" id="KW-1185">Reference proteome</keyword>
<name>A0A0X8FF22_9LACT</name>
<reference evidence="15 16" key="1">
    <citation type="submission" date="2020-12" db="EMBL/GenBank/DDBJ databases">
        <title>FDA dAtabase for Regulatory Grade micrObial Sequences (FDA-ARGOS): Supporting development and validation of Infectious Disease Dx tests.</title>
        <authorList>
            <person name="Sproer C."/>
            <person name="Gronow S."/>
            <person name="Severitt S."/>
            <person name="Schroder I."/>
            <person name="Tallon L."/>
            <person name="Sadzewicz L."/>
            <person name="Zhao X."/>
            <person name="Boylan J."/>
            <person name="Ott S."/>
            <person name="Bowen H."/>
            <person name="Vavikolanu K."/>
            <person name="Mehta A."/>
            <person name="Aluvathingal J."/>
            <person name="Nadendla S."/>
            <person name="Lowell S."/>
            <person name="Myers T."/>
            <person name="Yan Y."/>
            <person name="Sichtig H."/>
        </authorList>
    </citation>
    <scope>NUCLEOTIDE SEQUENCE [LARGE SCALE GENOMIC DNA]</scope>
    <source>
        <strain evidence="15 16">FDAARGOS_911</strain>
    </source>
</reference>
<dbReference type="InterPro" id="IPR001645">
    <property type="entry name" value="Folylpolyglutamate_synth"/>
</dbReference>
<dbReference type="GO" id="GO:0005524">
    <property type="term" value="F:ATP binding"/>
    <property type="evidence" value="ECO:0007669"/>
    <property type="project" value="UniProtKB-KW"/>
</dbReference>
<dbReference type="InterPro" id="IPR018109">
    <property type="entry name" value="Folylpolyglutamate_synth_CS"/>
</dbReference>
<dbReference type="InterPro" id="IPR013221">
    <property type="entry name" value="Mur_ligase_cen"/>
</dbReference>
<evidence type="ECO:0000256" key="2">
    <source>
        <dbReference type="ARBA" id="ARBA00008276"/>
    </source>
</evidence>
<dbReference type="EMBL" id="CP065662">
    <property type="protein sequence ID" value="QPS02184.1"/>
    <property type="molecule type" value="Genomic_DNA"/>
</dbReference>
<evidence type="ECO:0000256" key="10">
    <source>
        <dbReference type="ARBA" id="ARBA00047493"/>
    </source>
</evidence>
<dbReference type="Pfam" id="PF08245">
    <property type="entry name" value="Mur_ligase_M"/>
    <property type="match status" value="1"/>
</dbReference>
<protein>
    <recommendedName>
        <fullName evidence="3">tetrahydrofolate synthase</fullName>
        <ecNumber evidence="3">6.3.2.17</ecNumber>
    </recommendedName>
    <alternativeName>
        <fullName evidence="9">Tetrahydrofolylpolyglutamate synthase</fullName>
    </alternativeName>
</protein>
<dbReference type="Gene3D" id="3.90.190.20">
    <property type="entry name" value="Mur ligase, C-terminal domain"/>
    <property type="match status" value="1"/>
</dbReference>
<gene>
    <name evidence="15" type="ORF">I6G68_03765</name>
    <name evidence="14" type="ORF">ODY43_07635</name>
</gene>
<evidence type="ECO:0000256" key="5">
    <source>
        <dbReference type="ARBA" id="ARBA00022723"/>
    </source>
</evidence>
<dbReference type="GO" id="GO:0046872">
    <property type="term" value="F:metal ion binding"/>
    <property type="evidence" value="ECO:0007669"/>
    <property type="project" value="UniProtKB-KW"/>
</dbReference>
<dbReference type="Proteomes" id="UP001069145">
    <property type="component" value="Unassembled WGS sequence"/>
</dbReference>
<comment type="cofactor">
    <cofactor evidence="1">
        <name>Mg(2+)</name>
        <dbReference type="ChEBI" id="CHEBI:18420"/>
    </cofactor>
</comment>
<sequence length="433" mass="48682">MDYEEFEKDLPVLERGKWTLGLDHIRDLMAVFDNPQDKLPTVHIAGTNGKGSTASMIARTLQLAGYKVGLYTSPSLVSFNERIRINGENIADEKLRAMKDYMKEKLAGTKIQCSEFELFTAMAWLIFFHEDCDIIVLEVGLGGRLDATNLVKSPLVSVITKIALDHENILGHTISEIAKEKAGIIKYYTPVVVYPYPKEAIEVLSASAERQGAPLKTIDTASIENIYLENRQQGFNYKGEDYQLNLLGKHQVLNACLAIEALAEIKRAGFNVELKQIKEGLQTVSWPGRFEWVHQDPEIIIDGSHNLDGVRAMRHAVEDYFPNIPRLGITGMLKDKDVYRMLGEVVHLFDEIVTITPDSDRAMTASELTKATHMVTGLQKVNTYTAQNNEDAMAYARRWADQQEGDCLICVFGSLYLVGELRELVFESFEANQ</sequence>
<evidence type="ECO:0000256" key="8">
    <source>
        <dbReference type="ARBA" id="ARBA00022842"/>
    </source>
</evidence>
<keyword evidence="6 11" id="KW-0547">Nucleotide-binding</keyword>
<dbReference type="PIRSF" id="PIRSF001563">
    <property type="entry name" value="Folylpolyglu_synth"/>
    <property type="match status" value="1"/>
</dbReference>
<accession>A0A0X8FF22</accession>
<keyword evidence="4 11" id="KW-0436">Ligase</keyword>
<evidence type="ECO:0000313" key="14">
    <source>
        <dbReference type="EMBL" id="MCY3053858.1"/>
    </source>
</evidence>
<evidence type="ECO:0000256" key="1">
    <source>
        <dbReference type="ARBA" id="ARBA00001946"/>
    </source>
</evidence>
<dbReference type="GO" id="GO:0005737">
    <property type="term" value="C:cytoplasm"/>
    <property type="evidence" value="ECO:0007669"/>
    <property type="project" value="TreeGrafter"/>
</dbReference>
<comment type="catalytic activity">
    <reaction evidence="10">
        <text>(6S)-5,6,7,8-tetrahydrofolyl-(gamma-L-Glu)(n) + L-glutamate + ATP = (6S)-5,6,7,8-tetrahydrofolyl-(gamma-L-Glu)(n+1) + ADP + phosphate + H(+)</text>
        <dbReference type="Rhea" id="RHEA:10580"/>
        <dbReference type="Rhea" id="RHEA-COMP:14738"/>
        <dbReference type="Rhea" id="RHEA-COMP:14740"/>
        <dbReference type="ChEBI" id="CHEBI:15378"/>
        <dbReference type="ChEBI" id="CHEBI:29985"/>
        <dbReference type="ChEBI" id="CHEBI:30616"/>
        <dbReference type="ChEBI" id="CHEBI:43474"/>
        <dbReference type="ChEBI" id="CHEBI:141005"/>
        <dbReference type="ChEBI" id="CHEBI:456216"/>
        <dbReference type="EC" id="6.3.2.17"/>
    </reaction>
</comment>
<dbReference type="EMBL" id="JAOTML010000009">
    <property type="protein sequence ID" value="MCY3053858.1"/>
    <property type="molecule type" value="Genomic_DNA"/>
</dbReference>
<dbReference type="AlphaFoldDB" id="A0A0X8FF22"/>